<evidence type="ECO:0000256" key="2">
    <source>
        <dbReference type="SAM" id="MobiDB-lite"/>
    </source>
</evidence>
<reference evidence="3 4" key="1">
    <citation type="submission" date="2023-08" db="EMBL/GenBank/DDBJ databases">
        <title>Black Yeasts Isolated from many extreme environments.</title>
        <authorList>
            <person name="Coleine C."/>
            <person name="Stajich J.E."/>
            <person name="Selbmann L."/>
        </authorList>
    </citation>
    <scope>NUCLEOTIDE SEQUENCE [LARGE SCALE GENOMIC DNA]</scope>
    <source>
        <strain evidence="3 4">CCFEE 5935</strain>
    </source>
</reference>
<accession>A0AAV9PGJ6</accession>
<proteinExistence type="predicted"/>
<comment type="caution">
    <text evidence="3">The sequence shown here is derived from an EMBL/GenBank/DDBJ whole genome shotgun (WGS) entry which is preliminary data.</text>
</comment>
<feature type="compositionally biased region" description="Polar residues" evidence="2">
    <location>
        <begin position="79"/>
        <end position="90"/>
    </location>
</feature>
<feature type="coiled-coil region" evidence="1">
    <location>
        <begin position="227"/>
        <end position="261"/>
    </location>
</feature>
<name>A0AAV9PGJ6_9PEZI</name>
<dbReference type="EMBL" id="JAVRRT010000006">
    <property type="protein sequence ID" value="KAK5171248.1"/>
    <property type="molecule type" value="Genomic_DNA"/>
</dbReference>
<evidence type="ECO:0000313" key="3">
    <source>
        <dbReference type="EMBL" id="KAK5171248.1"/>
    </source>
</evidence>
<gene>
    <name evidence="3" type="ORF">LTR77_004392</name>
</gene>
<evidence type="ECO:0000313" key="4">
    <source>
        <dbReference type="Proteomes" id="UP001337655"/>
    </source>
</evidence>
<keyword evidence="1" id="KW-0175">Coiled coil</keyword>
<evidence type="ECO:0000256" key="1">
    <source>
        <dbReference type="SAM" id="Coils"/>
    </source>
</evidence>
<dbReference type="GeneID" id="89925738"/>
<sequence length="533" mass="59920">MAADSPDNITHPPAKRPVRTFDLVSSRSQSPPKRSKQEHPHPSAKARAVSPPPGKNESRPTTNKFTSVPQIAGYPSSKAPATSSNYNTKNADPVSPIDAEAVQGLNTRITAKKGATVTDINAQLHGLQRRCREKDHIIHALHDNRRRDEERHESDREKLVAQFQQEKQDMVLDFLIYKDKCNQRQETFFKRHMKTQGLLAAKETASKQSEWDAEQSKVALSTSSAKVVQLEAKCTRLTKEKERYKSEADSYIDLNATLEADLDSLRALDNEEAARRDKYHGLPPNYDDVMAGTAQPPWKMAKDGGLYDIALLKSSVRKKFDAEIRLAYDDCERMRALGGQPLENSNKQLFCAASEALRKAAVRLRTALMYSAKSMRTVDSMFKLEQPEGSTSQRKGVPAYVARSGLKFASQSSCASRVAKLLLDFTWRVISATELRPGGSVVLSDKEQTTLGLGMREVDDVLLEAIRTTLSVDRSDGAPVHRAYEFQNWLLQVSAVKEEMETEEWQLHYKVFNKTETWLNEQVEQEREGAANR</sequence>
<dbReference type="RefSeq" id="XP_064660276.1">
    <property type="nucleotide sequence ID" value="XM_064801646.1"/>
</dbReference>
<dbReference type="AlphaFoldDB" id="A0AAV9PGJ6"/>
<keyword evidence="4" id="KW-1185">Reference proteome</keyword>
<feature type="region of interest" description="Disordered" evidence="2">
    <location>
        <begin position="1"/>
        <end position="94"/>
    </location>
</feature>
<feature type="compositionally biased region" description="Polar residues" evidence="2">
    <location>
        <begin position="59"/>
        <end position="69"/>
    </location>
</feature>
<protein>
    <submittedName>
        <fullName evidence="3">Uncharacterized protein</fullName>
    </submittedName>
</protein>
<dbReference type="Proteomes" id="UP001337655">
    <property type="component" value="Unassembled WGS sequence"/>
</dbReference>
<organism evidence="3 4">
    <name type="scientific">Saxophila tyrrhenica</name>
    <dbReference type="NCBI Taxonomy" id="1690608"/>
    <lineage>
        <taxon>Eukaryota</taxon>
        <taxon>Fungi</taxon>
        <taxon>Dikarya</taxon>
        <taxon>Ascomycota</taxon>
        <taxon>Pezizomycotina</taxon>
        <taxon>Dothideomycetes</taxon>
        <taxon>Dothideomycetidae</taxon>
        <taxon>Mycosphaerellales</taxon>
        <taxon>Extremaceae</taxon>
        <taxon>Saxophila</taxon>
    </lineage>
</organism>